<dbReference type="Pfam" id="PF04577">
    <property type="entry name" value="Glyco_transf_61"/>
    <property type="match status" value="1"/>
</dbReference>
<dbReference type="RefSeq" id="WP_207471052.1">
    <property type="nucleotide sequence ID" value="NZ_JAFNAW010000059.1"/>
</dbReference>
<protein>
    <submittedName>
        <fullName evidence="2">Glycosyltransferase family 61 protein</fullName>
    </submittedName>
</protein>
<name>A0ABV7IF18_9RHOB</name>
<dbReference type="Proteomes" id="UP001595557">
    <property type="component" value="Unassembled WGS sequence"/>
</dbReference>
<dbReference type="InterPro" id="IPR049625">
    <property type="entry name" value="Glyco_transf_61_cat"/>
</dbReference>
<evidence type="ECO:0000313" key="3">
    <source>
        <dbReference type="Proteomes" id="UP001595557"/>
    </source>
</evidence>
<comment type="caution">
    <text evidence="2">The sequence shown here is derived from an EMBL/GenBank/DDBJ whole genome shotgun (WGS) entry which is preliminary data.</text>
</comment>
<proteinExistence type="predicted"/>
<dbReference type="EMBL" id="JBHRTE010000058">
    <property type="protein sequence ID" value="MFC3169180.1"/>
    <property type="molecule type" value="Genomic_DNA"/>
</dbReference>
<evidence type="ECO:0000259" key="1">
    <source>
        <dbReference type="Pfam" id="PF04577"/>
    </source>
</evidence>
<feature type="domain" description="Glycosyltransferase 61 catalytic" evidence="1">
    <location>
        <begin position="5"/>
        <end position="69"/>
    </location>
</feature>
<sequence length="155" mass="17672">MGLEPKRIFLARRKQRAISNQAQIEALLHPLGYSTVYPEDLPISDQFRLFNTAEQIVAVHGAGLAPLLYRHLESPLRYLVEILPCGHMTDFFRLMAQQVGCSWIGVRGRLKPEYIQCSYKRQGIFNQYSLDSFEVDPVSLERAIKQISINSASYG</sequence>
<organism evidence="2 3">
    <name type="scientific">Paracoccus fontiphilus</name>
    <dbReference type="NCBI Taxonomy" id="1815556"/>
    <lineage>
        <taxon>Bacteria</taxon>
        <taxon>Pseudomonadati</taxon>
        <taxon>Pseudomonadota</taxon>
        <taxon>Alphaproteobacteria</taxon>
        <taxon>Rhodobacterales</taxon>
        <taxon>Paracoccaceae</taxon>
        <taxon>Paracoccus</taxon>
    </lineage>
</organism>
<gene>
    <name evidence="2" type="ORF">ACFOD7_14100</name>
</gene>
<reference evidence="3" key="1">
    <citation type="journal article" date="2019" name="Int. J. Syst. Evol. Microbiol.">
        <title>The Global Catalogue of Microorganisms (GCM) 10K type strain sequencing project: providing services to taxonomists for standard genome sequencing and annotation.</title>
        <authorList>
            <consortium name="The Broad Institute Genomics Platform"/>
            <consortium name="The Broad Institute Genome Sequencing Center for Infectious Disease"/>
            <person name="Wu L."/>
            <person name="Ma J."/>
        </authorList>
    </citation>
    <scope>NUCLEOTIDE SEQUENCE [LARGE SCALE GENOMIC DNA]</scope>
    <source>
        <strain evidence="3">KCTC 52239</strain>
    </source>
</reference>
<keyword evidence="3" id="KW-1185">Reference proteome</keyword>
<accession>A0ABV7IF18</accession>
<evidence type="ECO:0000313" key="2">
    <source>
        <dbReference type="EMBL" id="MFC3169180.1"/>
    </source>
</evidence>